<dbReference type="FunFam" id="3.20.20.80:FF:000099">
    <property type="entry name" value="Lactase-phlorizin hydrolase, putative"/>
    <property type="match status" value="1"/>
</dbReference>
<dbReference type="Proteomes" id="UP000481153">
    <property type="component" value="Unassembled WGS sequence"/>
</dbReference>
<dbReference type="PANTHER" id="PTHR10353:SF36">
    <property type="entry name" value="LP05116P"/>
    <property type="match status" value="1"/>
</dbReference>
<keyword evidence="5" id="KW-0812">Transmembrane</keyword>
<evidence type="ECO:0000256" key="2">
    <source>
        <dbReference type="ARBA" id="ARBA00022801"/>
    </source>
</evidence>
<gene>
    <name evidence="6" type="ORF">Ae201684_010217</name>
</gene>
<evidence type="ECO:0000256" key="5">
    <source>
        <dbReference type="SAM" id="Phobius"/>
    </source>
</evidence>
<dbReference type="GO" id="GO:0005975">
    <property type="term" value="P:carbohydrate metabolic process"/>
    <property type="evidence" value="ECO:0007669"/>
    <property type="project" value="InterPro"/>
</dbReference>
<dbReference type="SUPFAM" id="SSF51445">
    <property type="entry name" value="(Trans)glycosidases"/>
    <property type="match status" value="1"/>
</dbReference>
<evidence type="ECO:0000313" key="7">
    <source>
        <dbReference type="Proteomes" id="UP000481153"/>
    </source>
</evidence>
<dbReference type="AlphaFoldDB" id="A0A6G0WZG3"/>
<evidence type="ECO:0000313" key="6">
    <source>
        <dbReference type="EMBL" id="KAF0732894.1"/>
    </source>
</evidence>
<keyword evidence="7" id="KW-1185">Reference proteome</keyword>
<sequence length="562" mass="62696">MVLSPKLFGYMAVAALGSATAESSERCFPDNFLLGTATASYQVEGAWNQTGRTPSIWDDFCRSRPEVQCANVADDFVHRYVADIDIMKNLGLSSFRFSISWSRVMNWNNATKQMVPNKSGINFYHAMIDKLNSVNITPVLTLYHWDLPSELHTQANGWLNSSIVDHFNAYASLMYDEYGKKVPYWTTFNEPWTFTTAGYGEGKSAPGLGNSNTNVYLAAHNVLLAHGTAVKTFRQKKINGKIGIVLNSDMAFPLDPNSAEDQEAAERKLQFALGWYLNPIVNGDYPEVMKKRAGDHIPRFTLEQSALLRGSYDVFMLNHYSSNRVTDCASPRSKTPCNTLSKGWSGDLAIDQSQNPIGSRPASTNAKGESLCGWFNGYPWGYLPMIRWMHNFNKSAPILLTENGWCGNSTIDNQDQLWYYQGYLDQVWQGLQEGIPIIGYTAWSFVDNYEWGSFEPRFGLFHVNFPPQTGSKEGFTPLDTDLKLTPRPAATWFGSVAKSRCMKPFTDNTVVPDVPSSSPSKTGFYVGIVGLVLIGAVIVGVYIYQRRPQGTANEQTPLVAKD</sequence>
<accession>A0A6G0WZG3</accession>
<comment type="caution">
    <text evidence="6">The sequence shown here is derived from an EMBL/GenBank/DDBJ whole genome shotgun (WGS) entry which is preliminary data.</text>
</comment>
<organism evidence="6 7">
    <name type="scientific">Aphanomyces euteiches</name>
    <dbReference type="NCBI Taxonomy" id="100861"/>
    <lineage>
        <taxon>Eukaryota</taxon>
        <taxon>Sar</taxon>
        <taxon>Stramenopiles</taxon>
        <taxon>Oomycota</taxon>
        <taxon>Saprolegniomycetes</taxon>
        <taxon>Saprolegniales</taxon>
        <taxon>Verrucalvaceae</taxon>
        <taxon>Aphanomyces</taxon>
    </lineage>
</organism>
<comment type="similarity">
    <text evidence="1 4">Belongs to the glycosyl hydrolase 1 family.</text>
</comment>
<keyword evidence="3" id="KW-0326">Glycosidase</keyword>
<dbReference type="Gene3D" id="3.20.20.80">
    <property type="entry name" value="Glycosidases"/>
    <property type="match status" value="1"/>
</dbReference>
<proteinExistence type="inferred from homology"/>
<evidence type="ECO:0008006" key="8">
    <source>
        <dbReference type="Google" id="ProtNLM"/>
    </source>
</evidence>
<dbReference type="Pfam" id="PF00232">
    <property type="entry name" value="Glyco_hydro_1"/>
    <property type="match status" value="1"/>
</dbReference>
<dbReference type="VEuPathDB" id="FungiDB:AeMF1_001919"/>
<keyword evidence="2" id="KW-0378">Hydrolase</keyword>
<dbReference type="GO" id="GO:0008422">
    <property type="term" value="F:beta-glucosidase activity"/>
    <property type="evidence" value="ECO:0007669"/>
    <property type="project" value="TreeGrafter"/>
</dbReference>
<keyword evidence="5" id="KW-1133">Transmembrane helix</keyword>
<dbReference type="EMBL" id="VJMJ01000128">
    <property type="protein sequence ID" value="KAF0732894.1"/>
    <property type="molecule type" value="Genomic_DNA"/>
</dbReference>
<dbReference type="PRINTS" id="PR00131">
    <property type="entry name" value="GLHYDRLASE1"/>
</dbReference>
<dbReference type="InterPro" id="IPR017853">
    <property type="entry name" value="GH"/>
</dbReference>
<keyword evidence="5" id="KW-0472">Membrane</keyword>
<dbReference type="InterPro" id="IPR001360">
    <property type="entry name" value="Glyco_hydro_1"/>
</dbReference>
<evidence type="ECO:0000256" key="1">
    <source>
        <dbReference type="ARBA" id="ARBA00010838"/>
    </source>
</evidence>
<protein>
    <recommendedName>
        <fullName evidence="8">Beta-glucosidase</fullName>
    </recommendedName>
</protein>
<feature type="transmembrane region" description="Helical" evidence="5">
    <location>
        <begin position="524"/>
        <end position="544"/>
    </location>
</feature>
<name>A0A6G0WZG3_9STRA</name>
<dbReference type="PANTHER" id="PTHR10353">
    <property type="entry name" value="GLYCOSYL HYDROLASE"/>
    <property type="match status" value="1"/>
</dbReference>
<reference evidence="6 7" key="1">
    <citation type="submission" date="2019-07" db="EMBL/GenBank/DDBJ databases">
        <title>Genomics analysis of Aphanomyces spp. identifies a new class of oomycete effector associated with host adaptation.</title>
        <authorList>
            <person name="Gaulin E."/>
        </authorList>
    </citation>
    <scope>NUCLEOTIDE SEQUENCE [LARGE SCALE GENOMIC DNA]</scope>
    <source>
        <strain evidence="6 7">ATCC 201684</strain>
    </source>
</reference>
<evidence type="ECO:0000256" key="4">
    <source>
        <dbReference type="RuleBase" id="RU003690"/>
    </source>
</evidence>
<evidence type="ECO:0000256" key="3">
    <source>
        <dbReference type="ARBA" id="ARBA00023295"/>
    </source>
</evidence>